<feature type="transmembrane region" description="Helical" evidence="6">
    <location>
        <begin position="65"/>
        <end position="85"/>
    </location>
</feature>
<organism evidence="8 9">
    <name type="scientific">Desulfurococcus mucosus (strain ATCC 35584 / DSM 2162 / JCM 9187 / O7/1)</name>
    <dbReference type="NCBI Taxonomy" id="765177"/>
    <lineage>
        <taxon>Archaea</taxon>
        <taxon>Thermoproteota</taxon>
        <taxon>Thermoprotei</taxon>
        <taxon>Desulfurococcales</taxon>
        <taxon>Desulfurococcaceae</taxon>
        <taxon>Desulfurococcus</taxon>
    </lineage>
</organism>
<evidence type="ECO:0000256" key="5">
    <source>
        <dbReference type="ARBA" id="ARBA00023136"/>
    </source>
</evidence>
<keyword evidence="9" id="KW-1185">Reference proteome</keyword>
<feature type="transmembrane region" description="Helical" evidence="6">
    <location>
        <begin position="192"/>
        <end position="213"/>
    </location>
</feature>
<dbReference type="eggNOG" id="arCOG04286">
    <property type="taxonomic scope" value="Archaea"/>
</dbReference>
<feature type="transmembrane region" description="Helical" evidence="6">
    <location>
        <begin position="299"/>
        <end position="319"/>
    </location>
</feature>
<evidence type="ECO:0000256" key="6">
    <source>
        <dbReference type="SAM" id="Phobius"/>
    </source>
</evidence>
<dbReference type="KEGG" id="dmu:Desmu_0610"/>
<dbReference type="GO" id="GO:0009267">
    <property type="term" value="P:cellular response to starvation"/>
    <property type="evidence" value="ECO:0007669"/>
    <property type="project" value="InterPro"/>
</dbReference>
<protein>
    <submittedName>
        <fullName evidence="8">Carbon starvation protein CstA</fullName>
    </submittedName>
</protein>
<keyword evidence="3 6" id="KW-0812">Transmembrane</keyword>
<name>E8R8U2_DESM0</name>
<dbReference type="OrthoDB" id="77715at2157"/>
<evidence type="ECO:0000313" key="8">
    <source>
        <dbReference type="EMBL" id="ADV64918.1"/>
    </source>
</evidence>
<keyword evidence="4 6" id="KW-1133">Transmembrane helix</keyword>
<reference evidence="9" key="1">
    <citation type="submission" date="2010-11" db="EMBL/GenBank/DDBJ databases">
        <title>The complete genome of Desulfurococcus mucosus DSM 2162.</title>
        <authorList>
            <consortium name="US DOE Joint Genome Institute (JGI-PGF)"/>
            <person name="Lucas S."/>
            <person name="Copeland A."/>
            <person name="Lapidus A."/>
            <person name="Bruce D."/>
            <person name="Goodwin L."/>
            <person name="Pitluck S."/>
            <person name="Kyrpides N."/>
            <person name="Mavromatis K."/>
            <person name="Pagani I."/>
            <person name="Ivanova N."/>
            <person name="Ovchinnikova G."/>
            <person name="Chertkov O."/>
            <person name="Held B."/>
            <person name="Brettin T."/>
            <person name="Detter J.C."/>
            <person name="Tapia R."/>
            <person name="Han C."/>
            <person name="Land M."/>
            <person name="Hauser L."/>
            <person name="Markowitz V."/>
            <person name="Cheng J.-F."/>
            <person name="Hugenholtz P."/>
            <person name="Woyke T."/>
            <person name="Wu D."/>
            <person name="Wirth R."/>
            <person name="Bilek Y."/>
            <person name="Hader T."/>
            <person name="Klenk H.-P."/>
            <person name="Eisen J.A."/>
        </authorList>
    </citation>
    <scope>NUCLEOTIDE SEQUENCE [LARGE SCALE GENOMIC DNA]</scope>
    <source>
        <strain evidence="9">ATCC 35584 / DSM 2162 / JCM 9187 / O7/1</strain>
    </source>
</reference>
<dbReference type="AlphaFoldDB" id="E8R8U2"/>
<dbReference type="Proteomes" id="UP000001068">
    <property type="component" value="Chromosome"/>
</dbReference>
<evidence type="ECO:0000256" key="4">
    <source>
        <dbReference type="ARBA" id="ARBA00022989"/>
    </source>
</evidence>
<feature type="transmembrane region" description="Helical" evidence="6">
    <location>
        <begin position="574"/>
        <end position="598"/>
    </location>
</feature>
<feature type="transmembrane region" description="Helical" evidence="6">
    <location>
        <begin position="133"/>
        <end position="154"/>
    </location>
</feature>
<accession>E8R8U2</accession>
<dbReference type="InterPro" id="IPR051605">
    <property type="entry name" value="CstA"/>
</dbReference>
<evidence type="ECO:0000256" key="2">
    <source>
        <dbReference type="ARBA" id="ARBA00022475"/>
    </source>
</evidence>
<sequence length="605" mass="65577" precursor="true">MDVIALEVILIVVAVYGVSYYLYGKKVLEARVVRADGRRLTPAVEKFDGVDYAPANKWVLFGHHFASIAGAGPIIGPATALAWGWGLPLVWVLFGNIFIGAVHDYLSLMASVRHGGLSVMSISEKTMGRKAKYIFLAYVWFALILVLAAFLSVASNTYIGTPEASTMTWIFMPLALFFGILVYRFGLSVWKATAVALILELIGFIYSLNHPLIADYGSWVAVLTIYSFLAAALPVWYLLQPRDYLNAYMLWAFVGTAVLGGLMVAGTPLNTKFLYINWAAPGSVVGAIGDAAKSNFAWFWPFVPLTIACGALSGFHSVVASGTSSKQLANELDALLVGYGGMLTEGAVSSLAVLLPAAIVFDLTAFQQTAGIPADTLLKLGINTTSTPTLLKLGAQPRFVTAYGLTQALAWSKLGADFASVYKVFKVFAATALTAFVVTTLDTANRLARFAWVEFFDWVKPKSPSLHKVLTNRWLASLIPVLAGYMLAIPQISDPLNPGKYIYAYQVVWPAFAGTNQLLAAIALLSVALWAWHEQKVRGGIAWLILIPAGFLWLTVTLALALWLYYVVPSLPPLYVTALGGIVAISLALDILLMVFFIRGLMKKT</sequence>
<dbReference type="GO" id="GO:0005886">
    <property type="term" value="C:plasma membrane"/>
    <property type="evidence" value="ECO:0007669"/>
    <property type="project" value="UniProtKB-SubCell"/>
</dbReference>
<feature type="transmembrane region" description="Helical" evidence="6">
    <location>
        <begin position="248"/>
        <end position="267"/>
    </location>
</feature>
<dbReference type="RefSeq" id="WP_013562140.1">
    <property type="nucleotide sequence ID" value="NC_014961.1"/>
</dbReference>
<dbReference type="PANTHER" id="PTHR30252">
    <property type="entry name" value="INNER MEMBRANE PEPTIDE TRANSPORTER"/>
    <property type="match status" value="1"/>
</dbReference>
<feature type="transmembrane region" description="Helical" evidence="6">
    <location>
        <begin position="508"/>
        <end position="531"/>
    </location>
</feature>
<evidence type="ECO:0000256" key="1">
    <source>
        <dbReference type="ARBA" id="ARBA00004651"/>
    </source>
</evidence>
<comment type="subcellular location">
    <subcellularLocation>
        <location evidence="1">Cell membrane</location>
        <topology evidence="1">Multi-pass membrane protein</topology>
    </subcellularLocation>
</comment>
<feature type="transmembrane region" description="Helical" evidence="6">
    <location>
        <begin position="470"/>
        <end position="488"/>
    </location>
</feature>
<feature type="transmembrane region" description="Helical" evidence="6">
    <location>
        <begin position="91"/>
        <end position="112"/>
    </location>
</feature>
<keyword evidence="5 6" id="KW-0472">Membrane</keyword>
<feature type="domain" description="CstA N-terminal" evidence="7">
    <location>
        <begin position="5"/>
        <end position="557"/>
    </location>
</feature>
<evidence type="ECO:0000259" key="7">
    <source>
        <dbReference type="Pfam" id="PF02554"/>
    </source>
</evidence>
<feature type="transmembrane region" description="Helical" evidence="6">
    <location>
        <begin position="6"/>
        <end position="24"/>
    </location>
</feature>
<feature type="transmembrane region" description="Helical" evidence="6">
    <location>
        <begin position="339"/>
        <end position="361"/>
    </location>
</feature>
<evidence type="ECO:0000313" key="9">
    <source>
        <dbReference type="Proteomes" id="UP000001068"/>
    </source>
</evidence>
<dbReference type="PANTHER" id="PTHR30252:SF0">
    <property type="entry name" value="PEPTIDE TRANSPORTER CSTA"/>
    <property type="match status" value="1"/>
</dbReference>
<feature type="transmembrane region" description="Helical" evidence="6">
    <location>
        <begin position="219"/>
        <end position="239"/>
    </location>
</feature>
<dbReference type="Pfam" id="PF02554">
    <property type="entry name" value="CstA"/>
    <property type="match status" value="1"/>
</dbReference>
<evidence type="ECO:0000256" key="3">
    <source>
        <dbReference type="ARBA" id="ARBA00022692"/>
    </source>
</evidence>
<feature type="transmembrane region" description="Helical" evidence="6">
    <location>
        <begin position="543"/>
        <end position="568"/>
    </location>
</feature>
<feature type="transmembrane region" description="Helical" evidence="6">
    <location>
        <begin position="166"/>
        <end position="185"/>
    </location>
</feature>
<dbReference type="EMBL" id="CP002363">
    <property type="protein sequence ID" value="ADV64918.1"/>
    <property type="molecule type" value="Genomic_DNA"/>
</dbReference>
<keyword evidence="2" id="KW-1003">Cell membrane</keyword>
<dbReference type="InterPro" id="IPR003706">
    <property type="entry name" value="CstA_N"/>
</dbReference>
<gene>
    <name evidence="8" type="ordered locus">Desmu_0610</name>
</gene>
<dbReference type="GeneID" id="10153304"/>
<reference evidence="8 9" key="2">
    <citation type="journal article" date="2011" name="Stand. Genomic Sci.">
        <title>Complete genome sequence of Desulfurococcus mucosus type strain (O7/1).</title>
        <authorList>
            <person name="Wirth R."/>
            <person name="Chertkov O."/>
            <person name="Held B."/>
            <person name="Lapidus A."/>
            <person name="Nolan M."/>
            <person name="Lucas S."/>
            <person name="Hammon N."/>
            <person name="Deshpande S."/>
            <person name="Cheng J.F."/>
            <person name="Tapia R."/>
            <person name="Han C."/>
            <person name="Goodwin L."/>
            <person name="Pitluck S."/>
            <person name="Liolios K."/>
            <person name="Ioanna P."/>
            <person name="Ivanova N."/>
            <person name="Mavromatis K."/>
            <person name="Mikhailova N."/>
            <person name="Pati A."/>
            <person name="Chen A."/>
            <person name="Palaniappan K."/>
            <person name="Land M."/>
            <person name="Hauser L."/>
            <person name="Chang Y.J."/>
            <person name="Jeffries C.D."/>
            <person name="Bilek Y."/>
            <person name="Hader T."/>
            <person name="Rohde M."/>
            <person name="Spring S."/>
            <person name="Sikorski J."/>
            <person name="Goker M."/>
            <person name="Woyke T."/>
            <person name="Bristow J."/>
            <person name="Eisen J.A."/>
            <person name="Markowitz V."/>
            <person name="Hugenholtz P."/>
            <person name="Kyrpides N.C."/>
            <person name="Klenk H.P."/>
        </authorList>
    </citation>
    <scope>NUCLEOTIDE SEQUENCE [LARGE SCALE GENOMIC DNA]</scope>
    <source>
        <strain evidence="9">ATCC 35584 / DSM 2162 / JCM 9187 / O7/1</strain>
    </source>
</reference>
<dbReference type="STRING" id="765177.Desmu_0610"/>
<proteinExistence type="predicted"/>
<dbReference type="HOGENOM" id="CLU_010531_4_1_2"/>